<dbReference type="GO" id="GO:0000122">
    <property type="term" value="P:negative regulation of transcription by RNA polymerase II"/>
    <property type="evidence" value="ECO:0007669"/>
    <property type="project" value="TreeGrafter"/>
</dbReference>
<keyword evidence="6" id="KW-1185">Reference proteome</keyword>
<feature type="region of interest" description="Disordered" evidence="4">
    <location>
        <begin position="15"/>
        <end position="41"/>
    </location>
</feature>
<gene>
    <name evidence="5" type="ORF">OLC1_LOCUS17442</name>
</gene>
<dbReference type="PANTHER" id="PTHR12346:SF29">
    <property type="entry name" value="HISTONE DEACETYLASE INTERACTING DOMAIN-CONTAINING PROTEIN"/>
    <property type="match status" value="1"/>
</dbReference>
<name>A0AAV1DNW6_OLDCO</name>
<proteinExistence type="predicted"/>
<dbReference type="PROSITE" id="PS51477">
    <property type="entry name" value="PAH"/>
    <property type="match status" value="1"/>
</dbReference>
<dbReference type="Proteomes" id="UP001161247">
    <property type="component" value="Chromosome 6"/>
</dbReference>
<evidence type="ECO:0000256" key="1">
    <source>
        <dbReference type="ARBA" id="ARBA00004123"/>
    </source>
</evidence>
<evidence type="ECO:0000256" key="3">
    <source>
        <dbReference type="PROSITE-ProRule" id="PRU00810"/>
    </source>
</evidence>
<keyword evidence="2 3" id="KW-0539">Nucleus</keyword>
<evidence type="ECO:0000256" key="2">
    <source>
        <dbReference type="ARBA" id="ARBA00023242"/>
    </source>
</evidence>
<organism evidence="5 6">
    <name type="scientific">Oldenlandia corymbosa var. corymbosa</name>
    <dbReference type="NCBI Taxonomy" id="529605"/>
    <lineage>
        <taxon>Eukaryota</taxon>
        <taxon>Viridiplantae</taxon>
        <taxon>Streptophyta</taxon>
        <taxon>Embryophyta</taxon>
        <taxon>Tracheophyta</taxon>
        <taxon>Spermatophyta</taxon>
        <taxon>Magnoliopsida</taxon>
        <taxon>eudicotyledons</taxon>
        <taxon>Gunneridae</taxon>
        <taxon>Pentapetalae</taxon>
        <taxon>asterids</taxon>
        <taxon>lamiids</taxon>
        <taxon>Gentianales</taxon>
        <taxon>Rubiaceae</taxon>
        <taxon>Rubioideae</taxon>
        <taxon>Spermacoceae</taxon>
        <taxon>Hedyotis-Oldenlandia complex</taxon>
        <taxon>Oldenlandia</taxon>
    </lineage>
</organism>
<sequence length="188" mass="20787">MDRITAKIQSPSWPFGAVPAFSRPPAPRGAAGKGGGGKGRKPAGLTADDALCYLTEVQTAFKDKKEKYQMFIDIMKDFHNQRIDSKAVLTKVKAVFKHHPALIHGFNAFLPRGYEITLKGGARVPRKEKLDFEDALAFVHKVKAGTQGHARTLSRDCCTSEISSRLVASVHKVFAPRFHVRHVVRPDL</sequence>
<evidence type="ECO:0000256" key="4">
    <source>
        <dbReference type="SAM" id="MobiDB-lite"/>
    </source>
</evidence>
<comment type="subcellular location">
    <subcellularLocation>
        <location evidence="1 3">Nucleus</location>
    </subcellularLocation>
</comment>
<evidence type="ECO:0000313" key="5">
    <source>
        <dbReference type="EMBL" id="CAI9109580.1"/>
    </source>
</evidence>
<dbReference type="GO" id="GO:0003714">
    <property type="term" value="F:transcription corepressor activity"/>
    <property type="evidence" value="ECO:0007669"/>
    <property type="project" value="InterPro"/>
</dbReference>
<protein>
    <submittedName>
        <fullName evidence="5">OLC1v1009424C1</fullName>
    </submittedName>
</protein>
<dbReference type="InterPro" id="IPR003822">
    <property type="entry name" value="PAH"/>
</dbReference>
<evidence type="ECO:0000313" key="6">
    <source>
        <dbReference type="Proteomes" id="UP001161247"/>
    </source>
</evidence>
<dbReference type="SUPFAM" id="SSF47762">
    <property type="entry name" value="PAH2 domain"/>
    <property type="match status" value="1"/>
</dbReference>
<dbReference type="FunFam" id="1.20.1160.11:FF:000001">
    <property type="entry name" value="Paired amphipathic helix protein Sin3"/>
    <property type="match status" value="1"/>
</dbReference>
<reference evidence="5" key="1">
    <citation type="submission" date="2023-03" db="EMBL/GenBank/DDBJ databases">
        <authorList>
            <person name="Julca I."/>
        </authorList>
    </citation>
    <scope>NUCLEOTIDE SEQUENCE</scope>
</reference>
<dbReference type="InterPro" id="IPR039774">
    <property type="entry name" value="Sin3-like"/>
</dbReference>
<dbReference type="Gene3D" id="1.20.1160.11">
    <property type="entry name" value="Paired amphipathic helix"/>
    <property type="match status" value="1"/>
</dbReference>
<dbReference type="GO" id="GO:0000785">
    <property type="term" value="C:chromatin"/>
    <property type="evidence" value="ECO:0007669"/>
    <property type="project" value="TreeGrafter"/>
</dbReference>
<dbReference type="EMBL" id="OX459123">
    <property type="protein sequence ID" value="CAI9109580.1"/>
    <property type="molecule type" value="Genomic_DNA"/>
</dbReference>
<dbReference type="InterPro" id="IPR036600">
    <property type="entry name" value="PAH_sf"/>
</dbReference>
<dbReference type="AlphaFoldDB" id="A0AAV1DNW6"/>
<dbReference type="Pfam" id="PF02671">
    <property type="entry name" value="PAH"/>
    <property type="match status" value="1"/>
</dbReference>
<accession>A0AAV1DNW6</accession>
<dbReference type="GO" id="GO:0000118">
    <property type="term" value="C:histone deacetylase complex"/>
    <property type="evidence" value="ECO:0007669"/>
    <property type="project" value="TreeGrafter"/>
</dbReference>
<dbReference type="PANTHER" id="PTHR12346">
    <property type="entry name" value="SIN3B-RELATED"/>
    <property type="match status" value="1"/>
</dbReference>